<dbReference type="AlphaFoldDB" id="A0A9D2RBN5"/>
<comment type="caution">
    <text evidence="3">The sequence shown here is derived from an EMBL/GenBank/DDBJ whole genome shotgun (WGS) entry which is preliminary data.</text>
</comment>
<dbReference type="SUPFAM" id="SSF52540">
    <property type="entry name" value="P-loop containing nucleoside triphosphate hydrolases"/>
    <property type="match status" value="1"/>
</dbReference>
<dbReference type="InterPro" id="IPR003959">
    <property type="entry name" value="ATPase_AAA_core"/>
</dbReference>
<dbReference type="InterPro" id="IPR041685">
    <property type="entry name" value="AAA_GajA/Old/RecF-like"/>
</dbReference>
<dbReference type="PANTHER" id="PTHR43581:SF2">
    <property type="entry name" value="EXCINUCLEASE ATPASE SUBUNIT"/>
    <property type="match status" value="1"/>
</dbReference>
<reference evidence="3" key="1">
    <citation type="journal article" date="2021" name="PeerJ">
        <title>Extensive microbial diversity within the chicken gut microbiome revealed by metagenomics and culture.</title>
        <authorList>
            <person name="Gilroy R."/>
            <person name="Ravi A."/>
            <person name="Getino M."/>
            <person name="Pursley I."/>
            <person name="Horton D.L."/>
            <person name="Alikhan N.F."/>
            <person name="Baker D."/>
            <person name="Gharbi K."/>
            <person name="Hall N."/>
            <person name="Watson M."/>
            <person name="Adriaenssens E.M."/>
            <person name="Foster-Nyarko E."/>
            <person name="Jarju S."/>
            <person name="Secka A."/>
            <person name="Antonio M."/>
            <person name="Oren A."/>
            <person name="Chaudhuri R.R."/>
            <person name="La Ragione R."/>
            <person name="Hildebrand F."/>
            <person name="Pallen M.J."/>
        </authorList>
    </citation>
    <scope>NUCLEOTIDE SEQUENCE</scope>
    <source>
        <strain evidence="3">ChiW19-6364</strain>
    </source>
</reference>
<feature type="domain" description="ATPase AAA-type core" evidence="2">
    <location>
        <begin position="175"/>
        <end position="278"/>
    </location>
</feature>
<dbReference type="EMBL" id="DWUX01000100">
    <property type="protein sequence ID" value="HJD39426.1"/>
    <property type="molecule type" value="Genomic_DNA"/>
</dbReference>
<dbReference type="Proteomes" id="UP000823850">
    <property type="component" value="Unassembled WGS sequence"/>
</dbReference>
<accession>A0A9D2RBN5</accession>
<dbReference type="InterPro" id="IPR027417">
    <property type="entry name" value="P-loop_NTPase"/>
</dbReference>
<proteinExistence type="predicted"/>
<dbReference type="Pfam" id="PF13304">
    <property type="entry name" value="AAA_21"/>
    <property type="match status" value="1"/>
</dbReference>
<evidence type="ECO:0000259" key="2">
    <source>
        <dbReference type="Pfam" id="PF13304"/>
    </source>
</evidence>
<reference evidence="3" key="2">
    <citation type="submission" date="2021-04" db="EMBL/GenBank/DDBJ databases">
        <authorList>
            <person name="Gilroy R."/>
        </authorList>
    </citation>
    <scope>NUCLEOTIDE SEQUENCE</scope>
    <source>
        <strain evidence="3">ChiW19-6364</strain>
    </source>
</reference>
<sequence length="340" mass="38798">MPITRVEFDNFTVFDNMKIPFCTGINILLGENGLGKTHIMKVLYAACQASKHDVSFSQKTVMVFRPDHSSIGRLVNRKKNDNNTARVTVVSDMTKISMTFTNRTNKWDAKVTGEQSWEKQMSDLTSVFIPAKEILSNAWNLESAVKMGNVEFDDTYLDIIAAAKVDISRGVDSAERKKYLNLLQKISTGKVTVSEERFYLKPGTQAKLEFNLVAEGLRKIALLWQLIKNGTLEKGSVLFWDEPEANINPKYIPILAELLMMLEEEGVQIFISTHDYFLAKYIEVKRSEKNQVAYCSLYYKDVKKKEIGCETAEKFNLLEHNAIMETFRQLYLEEIGVALN</sequence>
<feature type="domain" description="Endonuclease GajA/Old nuclease/RecF-like AAA" evidence="1">
    <location>
        <begin position="1"/>
        <end position="100"/>
    </location>
</feature>
<dbReference type="GO" id="GO:0005524">
    <property type="term" value="F:ATP binding"/>
    <property type="evidence" value="ECO:0007669"/>
    <property type="project" value="InterPro"/>
</dbReference>
<evidence type="ECO:0000313" key="4">
    <source>
        <dbReference type="Proteomes" id="UP000823850"/>
    </source>
</evidence>
<gene>
    <name evidence="3" type="ORF">H9913_05300</name>
</gene>
<name>A0A9D2RBN5_9FIRM</name>
<evidence type="ECO:0000313" key="3">
    <source>
        <dbReference type="EMBL" id="HJD39426.1"/>
    </source>
</evidence>
<organism evidence="3 4">
    <name type="scientific">Candidatus Blautia stercoripullorum</name>
    <dbReference type="NCBI Taxonomy" id="2838502"/>
    <lineage>
        <taxon>Bacteria</taxon>
        <taxon>Bacillati</taxon>
        <taxon>Bacillota</taxon>
        <taxon>Clostridia</taxon>
        <taxon>Lachnospirales</taxon>
        <taxon>Lachnospiraceae</taxon>
        <taxon>Blautia</taxon>
    </lineage>
</organism>
<dbReference type="Pfam" id="PF13175">
    <property type="entry name" value="AAA_15"/>
    <property type="match status" value="1"/>
</dbReference>
<dbReference type="InterPro" id="IPR051396">
    <property type="entry name" value="Bact_Antivir_Def_Nuclease"/>
</dbReference>
<protein>
    <submittedName>
        <fullName evidence="3">AAA family ATPase</fullName>
    </submittedName>
</protein>
<dbReference type="CDD" id="cd00267">
    <property type="entry name" value="ABC_ATPase"/>
    <property type="match status" value="1"/>
</dbReference>
<evidence type="ECO:0000259" key="1">
    <source>
        <dbReference type="Pfam" id="PF13175"/>
    </source>
</evidence>
<dbReference type="PANTHER" id="PTHR43581">
    <property type="entry name" value="ATP/GTP PHOSPHATASE"/>
    <property type="match status" value="1"/>
</dbReference>
<dbReference type="GO" id="GO:0016887">
    <property type="term" value="F:ATP hydrolysis activity"/>
    <property type="evidence" value="ECO:0007669"/>
    <property type="project" value="InterPro"/>
</dbReference>
<dbReference type="Gene3D" id="3.40.50.300">
    <property type="entry name" value="P-loop containing nucleotide triphosphate hydrolases"/>
    <property type="match status" value="1"/>
</dbReference>